<evidence type="ECO:0000313" key="5">
    <source>
        <dbReference type="Proteomes" id="UP000441455"/>
    </source>
</evidence>
<keyword evidence="4" id="KW-0808">Transferase</keyword>
<comment type="caution">
    <text evidence="4">The sequence shown here is derived from an EMBL/GenBank/DDBJ whole genome shotgun (WGS) entry which is preliminary data.</text>
</comment>
<keyword evidence="1" id="KW-0949">S-adenosyl-L-methionine</keyword>
<dbReference type="InterPro" id="IPR023370">
    <property type="entry name" value="TrmO-like_N"/>
</dbReference>
<organism evidence="4 5">
    <name type="scientific">Acidaminococcus fermentans</name>
    <dbReference type="NCBI Taxonomy" id="905"/>
    <lineage>
        <taxon>Bacteria</taxon>
        <taxon>Bacillati</taxon>
        <taxon>Bacillota</taxon>
        <taxon>Negativicutes</taxon>
        <taxon>Acidaminococcales</taxon>
        <taxon>Acidaminococcaceae</taxon>
        <taxon>Acidaminococcus</taxon>
    </lineage>
</organism>
<dbReference type="InterPro" id="IPR036414">
    <property type="entry name" value="YaeB_N_sf"/>
</dbReference>
<dbReference type="PROSITE" id="PS51668">
    <property type="entry name" value="TSAA_2"/>
    <property type="match status" value="1"/>
</dbReference>
<dbReference type="CDD" id="cd09281">
    <property type="entry name" value="UPF0066"/>
    <property type="match status" value="1"/>
</dbReference>
<dbReference type="EMBL" id="VULN01000003">
    <property type="protein sequence ID" value="MSS81478.1"/>
    <property type="molecule type" value="Genomic_DNA"/>
</dbReference>
<feature type="domain" description="TsaA-like" evidence="3">
    <location>
        <begin position="14"/>
        <end position="154"/>
    </location>
</feature>
<gene>
    <name evidence="4" type="primary">tsaA</name>
    <name evidence="4" type="ORF">FX155_02440</name>
</gene>
<dbReference type="Pfam" id="PF18389">
    <property type="entry name" value="TrmO_C"/>
    <property type="match status" value="1"/>
</dbReference>
<dbReference type="InterPro" id="IPR040372">
    <property type="entry name" value="YaeB-like"/>
</dbReference>
<evidence type="ECO:0000259" key="3">
    <source>
        <dbReference type="PROSITE" id="PS51668"/>
    </source>
</evidence>
<evidence type="ECO:0000256" key="1">
    <source>
        <dbReference type="ARBA" id="ARBA00022691"/>
    </source>
</evidence>
<dbReference type="PANTHER" id="PTHR12818:SF0">
    <property type="entry name" value="TRNA (ADENINE(37)-N6)-METHYLTRANSFERASE"/>
    <property type="match status" value="1"/>
</dbReference>
<dbReference type="NCBIfam" id="TIGR00104">
    <property type="entry name" value="tRNA_TsaA"/>
    <property type="match status" value="1"/>
</dbReference>
<dbReference type="GO" id="GO:0032259">
    <property type="term" value="P:methylation"/>
    <property type="evidence" value="ECO:0007669"/>
    <property type="project" value="UniProtKB-KW"/>
</dbReference>
<dbReference type="Gene3D" id="2.40.30.70">
    <property type="entry name" value="YaeB-like"/>
    <property type="match status" value="1"/>
</dbReference>
<dbReference type="Pfam" id="PF01980">
    <property type="entry name" value="TrmO_N"/>
    <property type="match status" value="1"/>
</dbReference>
<proteinExistence type="inferred from homology"/>
<comment type="similarity">
    <text evidence="2">Belongs to the tRNA methyltransferase O family.</text>
</comment>
<protein>
    <submittedName>
        <fullName evidence="4">tRNA (N6-threonylcarbamoyladenosine(37)-N6)-methyltransferase TrmO</fullName>
    </submittedName>
</protein>
<dbReference type="PANTHER" id="PTHR12818">
    <property type="entry name" value="TRNA (ADENINE(37)-N6)-METHYLTRANSFERASE"/>
    <property type="match status" value="1"/>
</dbReference>
<dbReference type="PROSITE" id="PS01318">
    <property type="entry name" value="TSAA_1"/>
    <property type="match status" value="1"/>
</dbReference>
<dbReference type="InterPro" id="IPR036413">
    <property type="entry name" value="YaeB-like_sf"/>
</dbReference>
<accession>A0A6N7W034</accession>
<dbReference type="AlphaFoldDB" id="A0A6N7W034"/>
<dbReference type="OrthoDB" id="9804309at2"/>
<dbReference type="InterPro" id="IPR023368">
    <property type="entry name" value="UPF0066_cons_site"/>
</dbReference>
<dbReference type="GO" id="GO:0008168">
    <property type="term" value="F:methyltransferase activity"/>
    <property type="evidence" value="ECO:0007669"/>
    <property type="project" value="UniProtKB-KW"/>
</dbReference>
<name>A0A6N7W034_ACIFE</name>
<evidence type="ECO:0000256" key="2">
    <source>
        <dbReference type="ARBA" id="ARBA00033753"/>
    </source>
</evidence>
<sequence>MTELQTQEQGLLTLRPVAWYRGLLPEKFGLPRQSGLVPDLTGRVEMAEGFREREALRGLEGFSHLWLIWGFSQNHTWSPTVRPPRLGGNTRLGVFATRAPFRPNPLGLSLVELDKIIWEGPHGPELWVKGADLMDGTPIYDIKPYVPYADARPDARSGFAQGADSTLEVRCSPDLLAKLPEDQRGPLLGILSQDPRPHYQKDPDRIYGMAFGAWNVKFRIAEENVTVISIEKIQ</sequence>
<dbReference type="Proteomes" id="UP000441455">
    <property type="component" value="Unassembled WGS sequence"/>
</dbReference>
<dbReference type="InterPro" id="IPR041369">
    <property type="entry name" value="TrmO_C"/>
</dbReference>
<reference evidence="4 5" key="1">
    <citation type="submission" date="2019-08" db="EMBL/GenBank/DDBJ databases">
        <title>In-depth cultivation of the pig gut microbiome towards novel bacterial diversity and tailored functional studies.</title>
        <authorList>
            <person name="Wylensek D."/>
            <person name="Hitch T.C.A."/>
            <person name="Clavel T."/>
        </authorList>
    </citation>
    <scope>NUCLEOTIDE SEQUENCE [LARGE SCALE GENOMIC DNA]</scope>
    <source>
        <strain evidence="4 5">WCA-389-WT-5B</strain>
    </source>
</reference>
<dbReference type="RefSeq" id="WP_154487715.1">
    <property type="nucleotide sequence ID" value="NZ_VULN01000003.1"/>
</dbReference>
<keyword evidence="4" id="KW-0489">Methyltransferase</keyword>
<dbReference type="Gene3D" id="3.30.2310.10">
    <property type="entry name" value="YaeB-like"/>
    <property type="match status" value="1"/>
</dbReference>
<dbReference type="SUPFAM" id="SSF118196">
    <property type="entry name" value="YaeB-like"/>
    <property type="match status" value="1"/>
</dbReference>
<evidence type="ECO:0000313" key="4">
    <source>
        <dbReference type="EMBL" id="MSS81478.1"/>
    </source>
</evidence>